<evidence type="ECO:0000256" key="2">
    <source>
        <dbReference type="ARBA" id="ARBA00022448"/>
    </source>
</evidence>
<evidence type="ECO:0000256" key="7">
    <source>
        <dbReference type="SAM" id="Phobius"/>
    </source>
</evidence>
<evidence type="ECO:0000313" key="9">
    <source>
        <dbReference type="Proteomes" id="UP001374579"/>
    </source>
</evidence>
<evidence type="ECO:0000256" key="4">
    <source>
        <dbReference type="ARBA" id="ARBA00022927"/>
    </source>
</evidence>
<organism evidence="8 9">
    <name type="scientific">Littorina saxatilis</name>
    <dbReference type="NCBI Taxonomy" id="31220"/>
    <lineage>
        <taxon>Eukaryota</taxon>
        <taxon>Metazoa</taxon>
        <taxon>Spiralia</taxon>
        <taxon>Lophotrochozoa</taxon>
        <taxon>Mollusca</taxon>
        <taxon>Gastropoda</taxon>
        <taxon>Caenogastropoda</taxon>
        <taxon>Littorinimorpha</taxon>
        <taxon>Littorinoidea</taxon>
        <taxon>Littorinidae</taxon>
        <taxon>Littorina</taxon>
    </lineage>
</organism>
<proteinExistence type="predicted"/>
<dbReference type="SUPFAM" id="SSF58038">
    <property type="entry name" value="SNARE fusion complex"/>
    <property type="match status" value="1"/>
</dbReference>
<keyword evidence="6 7" id="KW-0472">Membrane</keyword>
<dbReference type="EMBL" id="JBAMIC010000022">
    <property type="protein sequence ID" value="KAK7091215.1"/>
    <property type="molecule type" value="Genomic_DNA"/>
</dbReference>
<dbReference type="AlphaFoldDB" id="A0AAN9AQC0"/>
<dbReference type="Proteomes" id="UP001374579">
    <property type="component" value="Unassembled WGS sequence"/>
</dbReference>
<dbReference type="GO" id="GO:0031902">
    <property type="term" value="C:late endosome membrane"/>
    <property type="evidence" value="ECO:0007669"/>
    <property type="project" value="TreeGrafter"/>
</dbReference>
<keyword evidence="4" id="KW-0653">Protein transport</keyword>
<evidence type="ECO:0000256" key="6">
    <source>
        <dbReference type="ARBA" id="ARBA00023136"/>
    </source>
</evidence>
<evidence type="ECO:0000313" key="8">
    <source>
        <dbReference type="EMBL" id="KAK7091215.1"/>
    </source>
</evidence>
<comment type="subcellular location">
    <subcellularLocation>
        <location evidence="1">Membrane</location>
        <topology evidence="1">Single-pass type IV membrane protein</topology>
    </subcellularLocation>
</comment>
<dbReference type="GO" id="GO:0015031">
    <property type="term" value="P:protein transport"/>
    <property type="evidence" value="ECO:0007669"/>
    <property type="project" value="UniProtKB-KW"/>
</dbReference>
<dbReference type="GO" id="GO:0005484">
    <property type="term" value="F:SNAP receptor activity"/>
    <property type="evidence" value="ECO:0007669"/>
    <property type="project" value="TreeGrafter"/>
</dbReference>
<sequence length="122" mass="13926">MRAQEEQEREALLSRSFTTNDHGDTTSIYIDPALQHHTKMSGAHSRMDELLETGSNLLSNLRDQSGTLKGVHRKILDMANTLGLTGTVMRLIERRSAQDWIIMVVGMVVTCIIMYLVWRYFT</sequence>
<dbReference type="GO" id="GO:0006906">
    <property type="term" value="P:vesicle fusion"/>
    <property type="evidence" value="ECO:0007669"/>
    <property type="project" value="TreeGrafter"/>
</dbReference>
<name>A0AAN9AQC0_9CAEN</name>
<evidence type="ECO:0000256" key="1">
    <source>
        <dbReference type="ARBA" id="ARBA00004211"/>
    </source>
</evidence>
<dbReference type="PANTHER" id="PTHR21230">
    <property type="entry name" value="VESICLE TRANSPORT V-SNARE PROTEIN VTI1-RELATED"/>
    <property type="match status" value="1"/>
</dbReference>
<dbReference type="GO" id="GO:0000149">
    <property type="term" value="F:SNARE binding"/>
    <property type="evidence" value="ECO:0007669"/>
    <property type="project" value="TreeGrafter"/>
</dbReference>
<feature type="transmembrane region" description="Helical" evidence="7">
    <location>
        <begin position="100"/>
        <end position="121"/>
    </location>
</feature>
<protein>
    <recommendedName>
        <fullName evidence="10">Golgi SNAP receptor complex member 2</fullName>
    </recommendedName>
</protein>
<dbReference type="GO" id="GO:0005789">
    <property type="term" value="C:endoplasmic reticulum membrane"/>
    <property type="evidence" value="ECO:0007669"/>
    <property type="project" value="TreeGrafter"/>
</dbReference>
<dbReference type="Pfam" id="PF12352">
    <property type="entry name" value="V-SNARE_C"/>
    <property type="match status" value="1"/>
</dbReference>
<comment type="caution">
    <text evidence="8">The sequence shown here is derived from an EMBL/GenBank/DDBJ whole genome shotgun (WGS) entry which is preliminary data.</text>
</comment>
<keyword evidence="3 7" id="KW-0812">Transmembrane</keyword>
<keyword evidence="9" id="KW-1185">Reference proteome</keyword>
<gene>
    <name evidence="8" type="ORF">V1264_008933</name>
</gene>
<reference evidence="8 9" key="1">
    <citation type="submission" date="2024-02" db="EMBL/GenBank/DDBJ databases">
        <title>Chromosome-scale genome assembly of the rough periwinkle Littorina saxatilis.</title>
        <authorList>
            <person name="De Jode A."/>
            <person name="Faria R."/>
            <person name="Formenti G."/>
            <person name="Sims Y."/>
            <person name="Smith T.P."/>
            <person name="Tracey A."/>
            <person name="Wood J.M.D."/>
            <person name="Zagrodzka Z.B."/>
            <person name="Johannesson K."/>
            <person name="Butlin R.K."/>
            <person name="Leder E.H."/>
        </authorList>
    </citation>
    <scope>NUCLEOTIDE SEQUENCE [LARGE SCALE GENOMIC DNA]</scope>
    <source>
        <strain evidence="8">Snail1</strain>
        <tissue evidence="8">Muscle</tissue>
    </source>
</reference>
<evidence type="ECO:0000256" key="5">
    <source>
        <dbReference type="ARBA" id="ARBA00022989"/>
    </source>
</evidence>
<keyword evidence="5 7" id="KW-1133">Transmembrane helix</keyword>
<dbReference type="GO" id="GO:0005794">
    <property type="term" value="C:Golgi apparatus"/>
    <property type="evidence" value="ECO:0007669"/>
    <property type="project" value="TreeGrafter"/>
</dbReference>
<dbReference type="GO" id="GO:0031201">
    <property type="term" value="C:SNARE complex"/>
    <property type="evidence" value="ECO:0007669"/>
    <property type="project" value="TreeGrafter"/>
</dbReference>
<evidence type="ECO:0000256" key="3">
    <source>
        <dbReference type="ARBA" id="ARBA00022692"/>
    </source>
</evidence>
<dbReference type="GO" id="GO:0012507">
    <property type="term" value="C:ER to Golgi transport vesicle membrane"/>
    <property type="evidence" value="ECO:0007669"/>
    <property type="project" value="TreeGrafter"/>
</dbReference>
<keyword evidence="2" id="KW-0813">Transport</keyword>
<dbReference type="PANTHER" id="PTHR21230:SF1">
    <property type="entry name" value="GOLGI SNAP RECEPTOR COMPLEX MEMBER 2"/>
    <property type="match status" value="1"/>
</dbReference>
<accession>A0AAN9AQC0</accession>
<evidence type="ECO:0008006" key="10">
    <source>
        <dbReference type="Google" id="ProtNLM"/>
    </source>
</evidence>
<dbReference type="CDD" id="cd15863">
    <property type="entry name" value="SNARE_GS27"/>
    <property type="match status" value="1"/>
</dbReference>